<dbReference type="InterPro" id="IPR029062">
    <property type="entry name" value="Class_I_gatase-like"/>
</dbReference>
<evidence type="ECO:0000259" key="1">
    <source>
        <dbReference type="Pfam" id="PF06283"/>
    </source>
</evidence>
<dbReference type="PANTHER" id="PTHR40469">
    <property type="entry name" value="SECRETED GLYCOSYL HYDROLASE"/>
    <property type="match status" value="1"/>
</dbReference>
<dbReference type="Proteomes" id="UP000245667">
    <property type="component" value="Unassembled WGS sequence"/>
</dbReference>
<accession>A0A316EEY4</accession>
<dbReference type="AlphaFoldDB" id="A0A316EEY4"/>
<evidence type="ECO:0000313" key="3">
    <source>
        <dbReference type="Proteomes" id="UP000245667"/>
    </source>
</evidence>
<reference evidence="2 3" key="1">
    <citation type="submission" date="2018-05" db="EMBL/GenBank/DDBJ databases">
        <title>Genomic Encyclopedia of Archaeal and Bacterial Type Strains, Phase II (KMG-II): from individual species to whole genera.</title>
        <authorList>
            <person name="Goeker M."/>
        </authorList>
    </citation>
    <scope>NUCLEOTIDE SEQUENCE [LARGE SCALE GENOMIC DNA]</scope>
    <source>
        <strain evidence="2 3">DSM 23514</strain>
    </source>
</reference>
<dbReference type="Gene3D" id="3.40.50.880">
    <property type="match status" value="1"/>
</dbReference>
<dbReference type="PANTHER" id="PTHR40469:SF2">
    <property type="entry name" value="GALACTOSE-BINDING DOMAIN-LIKE SUPERFAMILY PROTEIN"/>
    <property type="match status" value="1"/>
</dbReference>
<dbReference type="SUPFAM" id="SSF52317">
    <property type="entry name" value="Class I glutamine amidotransferase-like"/>
    <property type="match status" value="1"/>
</dbReference>
<evidence type="ECO:0000313" key="2">
    <source>
        <dbReference type="EMBL" id="PWK21530.1"/>
    </source>
</evidence>
<dbReference type="InterPro" id="IPR029010">
    <property type="entry name" value="ThuA-like"/>
</dbReference>
<proteinExistence type="predicted"/>
<gene>
    <name evidence="2" type="ORF">LX92_03681</name>
</gene>
<sequence>MYYPNKKNIFSIIFLMAFINGAWAQDQFKVLLYTRQDAWHYESIPVAIEAFRKMSKQHQFDFSWTQNADDLTQDLSSYGAVVFLNANADSLTKEQLAGLKTYMNAGGGFVGIHACSNGDIRKPWFDKLIGGVFKDHPKLQTGIVHNVAPLFPSNLHLPEQFLWSDEWYNFTHLQSQAFRVVLTVDESSYNTTLGYDETPLMGMGKVHPVAWYQEYDGGRSFYTSLGHKPEVFLSQMFLEHIYGGLYWVVNGKEANNEY</sequence>
<organism evidence="2 3">
    <name type="scientific">Maribacter polysiphoniae</name>
    <dbReference type="NCBI Taxonomy" id="429344"/>
    <lineage>
        <taxon>Bacteria</taxon>
        <taxon>Pseudomonadati</taxon>
        <taxon>Bacteroidota</taxon>
        <taxon>Flavobacteriia</taxon>
        <taxon>Flavobacteriales</taxon>
        <taxon>Flavobacteriaceae</taxon>
        <taxon>Maribacter</taxon>
    </lineage>
</organism>
<name>A0A316EEY4_9FLAO</name>
<comment type="caution">
    <text evidence="2">The sequence shown here is derived from an EMBL/GenBank/DDBJ whole genome shotgun (WGS) entry which is preliminary data.</text>
</comment>
<dbReference type="Pfam" id="PF06283">
    <property type="entry name" value="ThuA"/>
    <property type="match status" value="1"/>
</dbReference>
<dbReference type="RefSeq" id="WP_223308404.1">
    <property type="nucleotide sequence ID" value="NZ_JACWLN010000009.1"/>
</dbReference>
<protein>
    <recommendedName>
        <fullName evidence="1">ThuA-like domain-containing protein</fullName>
    </recommendedName>
</protein>
<feature type="domain" description="ThuA-like" evidence="1">
    <location>
        <begin position="29"/>
        <end position="248"/>
    </location>
</feature>
<dbReference type="EMBL" id="QGGQ01000011">
    <property type="protein sequence ID" value="PWK21530.1"/>
    <property type="molecule type" value="Genomic_DNA"/>
</dbReference>